<keyword evidence="2" id="KW-1185">Reference proteome</keyword>
<dbReference type="OrthoDB" id="10265800at2759"/>
<evidence type="ECO:0000313" key="2">
    <source>
        <dbReference type="Proteomes" id="UP000054047"/>
    </source>
</evidence>
<accession>A0A0C2HAI8</accession>
<gene>
    <name evidence="1" type="ORF">ANCDUO_01008</name>
</gene>
<organism evidence="1 2">
    <name type="scientific">Ancylostoma duodenale</name>
    <dbReference type="NCBI Taxonomy" id="51022"/>
    <lineage>
        <taxon>Eukaryota</taxon>
        <taxon>Metazoa</taxon>
        <taxon>Ecdysozoa</taxon>
        <taxon>Nematoda</taxon>
        <taxon>Chromadorea</taxon>
        <taxon>Rhabditida</taxon>
        <taxon>Rhabditina</taxon>
        <taxon>Rhabditomorpha</taxon>
        <taxon>Strongyloidea</taxon>
        <taxon>Ancylostomatidae</taxon>
        <taxon>Ancylostomatinae</taxon>
        <taxon>Ancylostoma</taxon>
    </lineage>
</organism>
<proteinExistence type="predicted"/>
<protein>
    <submittedName>
        <fullName evidence="1">Uncharacterized protein</fullName>
    </submittedName>
</protein>
<sequence>MRRYRSLVLEWREVFLRVQNEFNSLNHTTFGVLAVPRLPIHSREPESLLVPGKPVLNRYSP</sequence>
<dbReference type="Proteomes" id="UP000054047">
    <property type="component" value="Unassembled WGS sequence"/>
</dbReference>
<reference evidence="1 2" key="1">
    <citation type="submission" date="2013-12" db="EMBL/GenBank/DDBJ databases">
        <title>Draft genome of the parsitic nematode Ancylostoma duodenale.</title>
        <authorList>
            <person name="Mitreva M."/>
        </authorList>
    </citation>
    <scope>NUCLEOTIDE SEQUENCE [LARGE SCALE GENOMIC DNA]</scope>
    <source>
        <strain evidence="1 2">Zhejiang</strain>
    </source>
</reference>
<dbReference type="AlphaFoldDB" id="A0A0C2HAI8"/>
<dbReference type="EMBL" id="KN726323">
    <property type="protein sequence ID" value="KIH68654.1"/>
    <property type="molecule type" value="Genomic_DNA"/>
</dbReference>
<evidence type="ECO:0000313" key="1">
    <source>
        <dbReference type="EMBL" id="KIH68654.1"/>
    </source>
</evidence>
<name>A0A0C2HAI8_9BILA</name>